<organism evidence="2 3">
    <name type="scientific">Eiseniibacteriota bacterium</name>
    <dbReference type="NCBI Taxonomy" id="2212470"/>
    <lineage>
        <taxon>Bacteria</taxon>
        <taxon>Candidatus Eiseniibacteriota</taxon>
    </lineage>
</organism>
<gene>
    <name evidence="2" type="ORF">KC729_11045</name>
</gene>
<accession>A0A956M1H3</accession>
<evidence type="ECO:0000256" key="1">
    <source>
        <dbReference type="SAM" id="MobiDB-lite"/>
    </source>
</evidence>
<feature type="compositionally biased region" description="Polar residues" evidence="1">
    <location>
        <begin position="121"/>
        <end position="131"/>
    </location>
</feature>
<proteinExistence type="predicted"/>
<evidence type="ECO:0000313" key="2">
    <source>
        <dbReference type="EMBL" id="MCA9728210.1"/>
    </source>
</evidence>
<dbReference type="AlphaFoldDB" id="A0A956M1H3"/>
<evidence type="ECO:0000313" key="3">
    <source>
        <dbReference type="Proteomes" id="UP000697710"/>
    </source>
</evidence>
<feature type="region of interest" description="Disordered" evidence="1">
    <location>
        <begin position="72"/>
        <end position="161"/>
    </location>
</feature>
<feature type="compositionally biased region" description="Basic and acidic residues" evidence="1">
    <location>
        <begin position="132"/>
        <end position="161"/>
    </location>
</feature>
<reference evidence="2" key="2">
    <citation type="journal article" date="2021" name="Microbiome">
        <title>Successional dynamics and alternative stable states in a saline activated sludge microbial community over 9 years.</title>
        <authorList>
            <person name="Wang Y."/>
            <person name="Ye J."/>
            <person name="Ju F."/>
            <person name="Liu L."/>
            <person name="Boyd J.A."/>
            <person name="Deng Y."/>
            <person name="Parks D.H."/>
            <person name="Jiang X."/>
            <person name="Yin X."/>
            <person name="Woodcroft B.J."/>
            <person name="Tyson G.W."/>
            <person name="Hugenholtz P."/>
            <person name="Polz M.F."/>
            <person name="Zhang T."/>
        </authorList>
    </citation>
    <scope>NUCLEOTIDE SEQUENCE</scope>
    <source>
        <strain evidence="2">HKST-UBA01</strain>
    </source>
</reference>
<feature type="compositionally biased region" description="Low complexity" evidence="1">
    <location>
        <begin position="72"/>
        <end position="81"/>
    </location>
</feature>
<dbReference type="Proteomes" id="UP000697710">
    <property type="component" value="Unassembled WGS sequence"/>
</dbReference>
<dbReference type="PROSITE" id="PS51257">
    <property type="entry name" value="PROKAR_LIPOPROTEIN"/>
    <property type="match status" value="1"/>
</dbReference>
<comment type="caution">
    <text evidence="2">The sequence shown here is derived from an EMBL/GenBank/DDBJ whole genome shotgun (WGS) entry which is preliminary data.</text>
</comment>
<name>A0A956M1H3_UNCEI</name>
<evidence type="ECO:0008006" key="4">
    <source>
        <dbReference type="Google" id="ProtNLM"/>
    </source>
</evidence>
<reference evidence="2" key="1">
    <citation type="submission" date="2020-04" db="EMBL/GenBank/DDBJ databases">
        <authorList>
            <person name="Zhang T."/>
        </authorList>
    </citation>
    <scope>NUCLEOTIDE SEQUENCE</scope>
    <source>
        <strain evidence="2">HKST-UBA01</strain>
    </source>
</reference>
<sequence length="161" mass="18007">MRTTVLRFLPAISLLLSGCYTQIRPPAGELDQSYDNWNDPYRDYYLVSYWDPWQMYGGHPWWYQDYCHPHWSSPSHPTSASYDDTAVRHGWDRGPGSMPPPAGIGGGVSTPSDPPAAPAETTDSSGGSSQPRDTDRSKSSQSSSEKRSKKSEPDKPRLWGR</sequence>
<dbReference type="EMBL" id="JAGQHR010000324">
    <property type="protein sequence ID" value="MCA9728210.1"/>
    <property type="molecule type" value="Genomic_DNA"/>
</dbReference>
<protein>
    <recommendedName>
        <fullName evidence="4">Lipoprotein</fullName>
    </recommendedName>
</protein>